<keyword evidence="2" id="KW-1185">Reference proteome</keyword>
<comment type="caution">
    <text evidence="1">The sequence shown here is derived from an EMBL/GenBank/DDBJ whole genome shotgun (WGS) entry which is preliminary data.</text>
</comment>
<reference evidence="1 2" key="2">
    <citation type="journal article" date="2022" name="Mol. Ecol. Resour.">
        <title>The genomes of chicory, endive, great burdock and yacon provide insights into Asteraceae paleo-polyploidization history and plant inulin production.</title>
        <authorList>
            <person name="Fan W."/>
            <person name="Wang S."/>
            <person name="Wang H."/>
            <person name="Wang A."/>
            <person name="Jiang F."/>
            <person name="Liu H."/>
            <person name="Zhao H."/>
            <person name="Xu D."/>
            <person name="Zhang Y."/>
        </authorList>
    </citation>
    <scope>NUCLEOTIDE SEQUENCE [LARGE SCALE GENOMIC DNA]</scope>
    <source>
        <strain evidence="2">cv. Yunnan</strain>
        <tissue evidence="1">Leaves</tissue>
    </source>
</reference>
<gene>
    <name evidence="1" type="ORF">L1987_57698</name>
</gene>
<proteinExistence type="predicted"/>
<reference evidence="2" key="1">
    <citation type="journal article" date="2022" name="Mol. Ecol. Resour.">
        <title>The genomes of chicory, endive, great burdock and yacon provide insights into Asteraceae palaeo-polyploidization history and plant inulin production.</title>
        <authorList>
            <person name="Fan W."/>
            <person name="Wang S."/>
            <person name="Wang H."/>
            <person name="Wang A."/>
            <person name="Jiang F."/>
            <person name="Liu H."/>
            <person name="Zhao H."/>
            <person name="Xu D."/>
            <person name="Zhang Y."/>
        </authorList>
    </citation>
    <scope>NUCLEOTIDE SEQUENCE [LARGE SCALE GENOMIC DNA]</scope>
    <source>
        <strain evidence="2">cv. Yunnan</strain>
    </source>
</reference>
<protein>
    <submittedName>
        <fullName evidence="1">Uncharacterized protein</fullName>
    </submittedName>
</protein>
<name>A0ACB9DE93_9ASTR</name>
<sequence length="161" mass="16738">MEAAAVSRPIVLVSTSSVNESKIHPRVLVVAFDETEHVIAFDETEHMCSPQRGYEYVVGASWVDGDLVEVEAVVLKGLHSHLVHHLIIHALQNLMVKVSLQTYKFVGEDEFAGEDDPGGGGDGRLFLGVGGTGGDGGGGGSAVVVGGADGEVAGEEPGVEF</sequence>
<dbReference type="Proteomes" id="UP001056120">
    <property type="component" value="Linkage Group LG19"/>
</dbReference>
<organism evidence="1 2">
    <name type="scientific">Smallanthus sonchifolius</name>
    <dbReference type="NCBI Taxonomy" id="185202"/>
    <lineage>
        <taxon>Eukaryota</taxon>
        <taxon>Viridiplantae</taxon>
        <taxon>Streptophyta</taxon>
        <taxon>Embryophyta</taxon>
        <taxon>Tracheophyta</taxon>
        <taxon>Spermatophyta</taxon>
        <taxon>Magnoliopsida</taxon>
        <taxon>eudicotyledons</taxon>
        <taxon>Gunneridae</taxon>
        <taxon>Pentapetalae</taxon>
        <taxon>asterids</taxon>
        <taxon>campanulids</taxon>
        <taxon>Asterales</taxon>
        <taxon>Asteraceae</taxon>
        <taxon>Asteroideae</taxon>
        <taxon>Heliantheae alliance</taxon>
        <taxon>Millerieae</taxon>
        <taxon>Smallanthus</taxon>
    </lineage>
</organism>
<dbReference type="EMBL" id="CM042036">
    <property type="protein sequence ID" value="KAI3744612.1"/>
    <property type="molecule type" value="Genomic_DNA"/>
</dbReference>
<evidence type="ECO:0000313" key="1">
    <source>
        <dbReference type="EMBL" id="KAI3744612.1"/>
    </source>
</evidence>
<accession>A0ACB9DE93</accession>
<evidence type="ECO:0000313" key="2">
    <source>
        <dbReference type="Proteomes" id="UP001056120"/>
    </source>
</evidence>